<dbReference type="OrthoDB" id="9804833at2"/>
<dbReference type="Pfam" id="PF10124">
    <property type="entry name" value="Mu-like_gpT"/>
    <property type="match status" value="1"/>
</dbReference>
<protein>
    <submittedName>
        <fullName evidence="2">Head protein</fullName>
    </submittedName>
</protein>
<name>A0A547PW92_9RHOB</name>
<dbReference type="Proteomes" id="UP000318590">
    <property type="component" value="Unassembled WGS sequence"/>
</dbReference>
<dbReference type="AlphaFoldDB" id="A0A547PW92"/>
<proteinExistence type="predicted"/>
<keyword evidence="3" id="KW-1185">Reference proteome</keyword>
<evidence type="ECO:0000259" key="1">
    <source>
        <dbReference type="Pfam" id="PF10124"/>
    </source>
</evidence>
<gene>
    <name evidence="2" type="ORF">FEV53_12080</name>
</gene>
<accession>A0A547PW92</accession>
<evidence type="ECO:0000313" key="3">
    <source>
        <dbReference type="Proteomes" id="UP000318590"/>
    </source>
</evidence>
<organism evidence="2 3">
    <name type="scientific">Palleronia caenipelagi</name>
    <dbReference type="NCBI Taxonomy" id="2489174"/>
    <lineage>
        <taxon>Bacteria</taxon>
        <taxon>Pseudomonadati</taxon>
        <taxon>Pseudomonadota</taxon>
        <taxon>Alphaproteobacteria</taxon>
        <taxon>Rhodobacterales</taxon>
        <taxon>Roseobacteraceae</taxon>
        <taxon>Palleronia</taxon>
    </lineage>
</organism>
<dbReference type="RefSeq" id="WP_142835060.1">
    <property type="nucleotide sequence ID" value="NZ_VFSV01000020.1"/>
</dbReference>
<comment type="caution">
    <text evidence="2">The sequence shown here is derived from an EMBL/GenBank/DDBJ whole genome shotgun (WGS) entry which is preliminary data.</text>
</comment>
<reference evidence="2 3" key="1">
    <citation type="submission" date="2019-06" db="EMBL/GenBank/DDBJ databases">
        <title>Paenimaribius caenipelagi gen. nov., sp. nov., isolated from a tidal flat.</title>
        <authorList>
            <person name="Yoon J.-H."/>
        </authorList>
    </citation>
    <scope>NUCLEOTIDE SEQUENCE [LARGE SCALE GENOMIC DNA]</scope>
    <source>
        <strain evidence="2 3">JBTF-M29</strain>
    </source>
</reference>
<feature type="domain" description="Bacteriophage Mu GpT" evidence="1">
    <location>
        <begin position="10"/>
        <end position="306"/>
    </location>
</feature>
<evidence type="ECO:0000313" key="2">
    <source>
        <dbReference type="EMBL" id="TRD18388.1"/>
    </source>
</evidence>
<sequence>MAILTPGLITNLNTVYRRDFQTAYNAAREASFFNRVATLVPSGSTSNTYGWLGDAPQLREWIGSRVVKDMKASGYQITNKLYEATVGVPRTAIEDDSLGVYSPLMASMGQSAADHPDRMIAEIIMTGATTLCYDGQNFFDTDHPVAANHDGTGAVTAVSNYDNDAGSGDPLWVLLDTTKPLRPFIFQERTRPEFVQKTNAATSDEVFKTDNFEWGTRYRCNGGYGFWQMAYGSRADLTAASFEAARTKMRKFTADGGRPLGIRPNICLVSPDNESAANRLFKTMVDANGASNPHYNACEVIVTSWLQ</sequence>
<dbReference type="EMBL" id="VFSV01000020">
    <property type="protein sequence ID" value="TRD18388.1"/>
    <property type="molecule type" value="Genomic_DNA"/>
</dbReference>
<dbReference type="InterPro" id="IPR018774">
    <property type="entry name" value="Phage_Mu_GpT"/>
</dbReference>